<dbReference type="PANTHER" id="PTHR31051:SF1">
    <property type="entry name" value="PROTEASOME ASSEMBLY CHAPERONE 3"/>
    <property type="match status" value="1"/>
</dbReference>
<dbReference type="Pfam" id="PF10178">
    <property type="entry name" value="PAC3"/>
    <property type="match status" value="1"/>
</dbReference>
<dbReference type="InterPro" id="IPR018788">
    <property type="entry name" value="Proteasome_assmbl_chp_3"/>
</dbReference>
<dbReference type="Proteomes" id="UP001066276">
    <property type="component" value="Chromosome 10"/>
</dbReference>
<protein>
    <recommendedName>
        <fullName evidence="4">Proteasome assembly chaperone 3</fullName>
    </recommendedName>
</protein>
<organism evidence="2 3">
    <name type="scientific">Pleurodeles waltl</name>
    <name type="common">Iberian ribbed newt</name>
    <dbReference type="NCBI Taxonomy" id="8319"/>
    <lineage>
        <taxon>Eukaryota</taxon>
        <taxon>Metazoa</taxon>
        <taxon>Chordata</taxon>
        <taxon>Craniata</taxon>
        <taxon>Vertebrata</taxon>
        <taxon>Euteleostomi</taxon>
        <taxon>Amphibia</taxon>
        <taxon>Batrachia</taxon>
        <taxon>Caudata</taxon>
        <taxon>Salamandroidea</taxon>
        <taxon>Salamandridae</taxon>
        <taxon>Pleurodelinae</taxon>
        <taxon>Pleurodeles</taxon>
    </lineage>
</organism>
<dbReference type="GO" id="GO:0043248">
    <property type="term" value="P:proteasome assembly"/>
    <property type="evidence" value="ECO:0007669"/>
    <property type="project" value="InterPro"/>
</dbReference>
<evidence type="ECO:0000256" key="1">
    <source>
        <dbReference type="SAM" id="SignalP"/>
    </source>
</evidence>
<accession>A0AAV7M127</accession>
<proteinExistence type="predicted"/>
<evidence type="ECO:0008006" key="4">
    <source>
        <dbReference type="Google" id="ProtNLM"/>
    </source>
</evidence>
<dbReference type="InterPro" id="IPR053720">
    <property type="entry name" value="Psm_Assembly_Chaperone"/>
</dbReference>
<reference evidence="2" key="1">
    <citation type="journal article" date="2022" name="bioRxiv">
        <title>Sequencing and chromosome-scale assembly of the giantPleurodeles waltlgenome.</title>
        <authorList>
            <person name="Brown T."/>
            <person name="Elewa A."/>
            <person name="Iarovenko S."/>
            <person name="Subramanian E."/>
            <person name="Araus A.J."/>
            <person name="Petzold A."/>
            <person name="Susuki M."/>
            <person name="Suzuki K.-i.T."/>
            <person name="Hayashi T."/>
            <person name="Toyoda A."/>
            <person name="Oliveira C."/>
            <person name="Osipova E."/>
            <person name="Leigh N.D."/>
            <person name="Simon A."/>
            <person name="Yun M.H."/>
        </authorList>
    </citation>
    <scope>NUCLEOTIDE SEQUENCE</scope>
    <source>
        <strain evidence="2">20211129_DDA</strain>
        <tissue evidence="2">Liver</tissue>
    </source>
</reference>
<name>A0AAV7M127_PLEWA</name>
<gene>
    <name evidence="2" type="ORF">NDU88_001432</name>
</gene>
<dbReference type="Gene3D" id="3.30.230.90">
    <property type="match status" value="1"/>
</dbReference>
<dbReference type="AlphaFoldDB" id="A0AAV7M127"/>
<feature type="chain" id="PRO_5043451272" description="Proteasome assembly chaperone 3" evidence="1">
    <location>
        <begin position="24"/>
        <end position="233"/>
    </location>
</feature>
<evidence type="ECO:0000313" key="2">
    <source>
        <dbReference type="EMBL" id="KAJ1096289.1"/>
    </source>
</evidence>
<feature type="signal peptide" evidence="1">
    <location>
        <begin position="1"/>
        <end position="23"/>
    </location>
</feature>
<evidence type="ECO:0000313" key="3">
    <source>
        <dbReference type="Proteomes" id="UP001066276"/>
    </source>
</evidence>
<sequence>MLRRVFPLLMNCLYVGIRDLAVCDVVDRDYYIILFIIKTRGPVSVNILPGGDKQRGEPWQLKSRIRSLPQVAQGKLSGMAVNQIIKSKQAEEEIRGIRTEVVCTAFEDRILVVATQFGKMGTLVSVTPSVLSNDVGRPSLSTKVLLGKDEPLTHVCAKNLVTFVSQESGNKPVLLALALKEQSADVVMAVKAVIQRCRVWVVGYKAGRLTVAPIARGHGAAASLFHQVLAPFG</sequence>
<keyword evidence="3" id="KW-1185">Reference proteome</keyword>
<keyword evidence="1" id="KW-0732">Signal</keyword>
<comment type="caution">
    <text evidence="2">The sequence shown here is derived from an EMBL/GenBank/DDBJ whole genome shotgun (WGS) entry which is preliminary data.</text>
</comment>
<dbReference type="EMBL" id="JANPWB010000014">
    <property type="protein sequence ID" value="KAJ1096289.1"/>
    <property type="molecule type" value="Genomic_DNA"/>
</dbReference>
<dbReference type="PANTHER" id="PTHR31051">
    <property type="entry name" value="PROTEASOME ASSEMBLY CHAPERONE 3"/>
    <property type="match status" value="1"/>
</dbReference>